<evidence type="ECO:0008006" key="3">
    <source>
        <dbReference type="Google" id="ProtNLM"/>
    </source>
</evidence>
<proteinExistence type="predicted"/>
<keyword evidence="2" id="KW-1185">Reference proteome</keyword>
<organism evidence="1 2">
    <name type="scientific">Labedaea rhizosphaerae</name>
    <dbReference type="NCBI Taxonomy" id="598644"/>
    <lineage>
        <taxon>Bacteria</taxon>
        <taxon>Bacillati</taxon>
        <taxon>Actinomycetota</taxon>
        <taxon>Actinomycetes</taxon>
        <taxon>Pseudonocardiales</taxon>
        <taxon>Pseudonocardiaceae</taxon>
        <taxon>Labedaea</taxon>
    </lineage>
</organism>
<dbReference type="Proteomes" id="UP000295444">
    <property type="component" value="Unassembled WGS sequence"/>
</dbReference>
<protein>
    <recommendedName>
        <fullName evidence="3">Excreted virulence factor EspC (Type VII ESX diderm)</fullName>
    </recommendedName>
</protein>
<dbReference type="RefSeq" id="WP_133851107.1">
    <property type="nucleotide sequence ID" value="NZ_SNXZ01000003.1"/>
</dbReference>
<name>A0A4V3CZG6_LABRH</name>
<gene>
    <name evidence="1" type="ORF">EV186_103968</name>
</gene>
<evidence type="ECO:0000313" key="2">
    <source>
        <dbReference type="Proteomes" id="UP000295444"/>
    </source>
</evidence>
<dbReference type="OrthoDB" id="3699970at2"/>
<accession>A0A4V3CZG6</accession>
<comment type="caution">
    <text evidence="1">The sequence shown here is derived from an EMBL/GenBank/DDBJ whole genome shotgun (WGS) entry which is preliminary data.</text>
</comment>
<dbReference type="AlphaFoldDB" id="A0A4V3CZG6"/>
<reference evidence="1 2" key="1">
    <citation type="submission" date="2019-03" db="EMBL/GenBank/DDBJ databases">
        <title>Genomic Encyclopedia of Type Strains, Phase IV (KMG-IV): sequencing the most valuable type-strain genomes for metagenomic binning, comparative biology and taxonomic classification.</title>
        <authorList>
            <person name="Goeker M."/>
        </authorList>
    </citation>
    <scope>NUCLEOTIDE SEQUENCE [LARGE SCALE GENOMIC DNA]</scope>
    <source>
        <strain evidence="1 2">DSM 45361</strain>
    </source>
</reference>
<evidence type="ECO:0000313" key="1">
    <source>
        <dbReference type="EMBL" id="TDP97988.1"/>
    </source>
</evidence>
<sequence>MDGLDANFEALEQCRIEVTGQVGPMAAAGDGLPADVGADAFGGLDGAGALADAVNSLAQSIGAEIDQASSKLEHVGVALQAVIDTVRATEQDTAATLTPAG</sequence>
<dbReference type="EMBL" id="SNXZ01000003">
    <property type="protein sequence ID" value="TDP97988.1"/>
    <property type="molecule type" value="Genomic_DNA"/>
</dbReference>